<comment type="catalytic activity">
    <reaction evidence="1 7">
        <text>L-glutamate = D-glutamate</text>
        <dbReference type="Rhea" id="RHEA:12813"/>
        <dbReference type="ChEBI" id="CHEBI:29985"/>
        <dbReference type="ChEBI" id="CHEBI:29986"/>
        <dbReference type="EC" id="5.1.1.3"/>
    </reaction>
</comment>
<keyword evidence="5 7" id="KW-0413">Isomerase</keyword>
<feature type="binding site" evidence="7">
    <location>
        <begin position="77"/>
        <end position="78"/>
    </location>
    <ligand>
        <name>substrate</name>
    </ligand>
</feature>
<dbReference type="STRING" id="1423782.FD32_GL000503"/>
<dbReference type="GO" id="GO:0009252">
    <property type="term" value="P:peptidoglycan biosynthetic process"/>
    <property type="evidence" value="ECO:0007669"/>
    <property type="project" value="UniProtKB-UniRule"/>
</dbReference>
<dbReference type="SUPFAM" id="SSF53681">
    <property type="entry name" value="Aspartate/glutamate racemase"/>
    <property type="match status" value="2"/>
</dbReference>
<keyword evidence="9" id="KW-1185">Reference proteome</keyword>
<dbReference type="InterPro" id="IPR015942">
    <property type="entry name" value="Asp/Glu/hydantoin_racemase"/>
</dbReference>
<dbReference type="PANTHER" id="PTHR21198:SF3">
    <property type="entry name" value="GLUTAMATE RACEMASE"/>
    <property type="match status" value="1"/>
</dbReference>
<dbReference type="EC" id="5.1.1.3" evidence="2 7"/>
<dbReference type="InterPro" id="IPR033134">
    <property type="entry name" value="Asp/Glu_racemase_AS_2"/>
</dbReference>
<keyword evidence="3 7" id="KW-0133">Cell shape</keyword>
<comment type="caution">
    <text evidence="8">The sequence shown here is derived from an EMBL/GenBank/DDBJ whole genome shotgun (WGS) entry which is preliminary data.</text>
</comment>
<feature type="binding site" evidence="7">
    <location>
        <begin position="13"/>
        <end position="14"/>
    </location>
    <ligand>
        <name>substrate</name>
    </ligand>
</feature>
<dbReference type="UniPathway" id="UPA00219"/>
<evidence type="ECO:0000256" key="7">
    <source>
        <dbReference type="HAMAP-Rule" id="MF_00258"/>
    </source>
</evidence>
<feature type="binding site" evidence="7">
    <location>
        <begin position="45"/>
        <end position="46"/>
    </location>
    <ligand>
        <name>substrate</name>
    </ligand>
</feature>
<comment type="pathway">
    <text evidence="7">Cell wall biogenesis; peptidoglycan biosynthesis.</text>
</comment>
<accession>A0A0R1XDE5</accession>
<feature type="binding site" evidence="7">
    <location>
        <begin position="188"/>
        <end position="189"/>
    </location>
    <ligand>
        <name>substrate</name>
    </ligand>
</feature>
<dbReference type="AlphaFoldDB" id="A0A0R1XDE5"/>
<dbReference type="InterPro" id="IPR004391">
    <property type="entry name" value="Glu_race"/>
</dbReference>
<keyword evidence="6 7" id="KW-0961">Cell wall biogenesis/degradation</keyword>
<evidence type="ECO:0000256" key="1">
    <source>
        <dbReference type="ARBA" id="ARBA00001602"/>
    </source>
</evidence>
<dbReference type="PROSITE" id="PS00923">
    <property type="entry name" value="ASP_GLU_RACEMASE_1"/>
    <property type="match status" value="1"/>
</dbReference>
<dbReference type="NCBIfam" id="TIGR00067">
    <property type="entry name" value="glut_race"/>
    <property type="match status" value="1"/>
</dbReference>
<evidence type="ECO:0000256" key="5">
    <source>
        <dbReference type="ARBA" id="ARBA00023235"/>
    </source>
</evidence>
<reference evidence="8 9" key="1">
    <citation type="journal article" date="2015" name="Genome Announc.">
        <title>Expanding the biotechnology potential of lactobacilli through comparative genomics of 213 strains and associated genera.</title>
        <authorList>
            <person name="Sun Z."/>
            <person name="Harris H.M."/>
            <person name="McCann A."/>
            <person name="Guo C."/>
            <person name="Argimon S."/>
            <person name="Zhang W."/>
            <person name="Yang X."/>
            <person name="Jeffery I.B."/>
            <person name="Cooney J.C."/>
            <person name="Kagawa T.F."/>
            <person name="Liu W."/>
            <person name="Song Y."/>
            <person name="Salvetti E."/>
            <person name="Wrobel A."/>
            <person name="Rasinkangas P."/>
            <person name="Parkhill J."/>
            <person name="Rea M.C."/>
            <person name="O'Sullivan O."/>
            <person name="Ritari J."/>
            <person name="Douillard F.P."/>
            <person name="Paul Ross R."/>
            <person name="Yang R."/>
            <person name="Briner A.E."/>
            <person name="Felis G.E."/>
            <person name="de Vos W.M."/>
            <person name="Barrangou R."/>
            <person name="Klaenhammer T.R."/>
            <person name="Caufield P.W."/>
            <person name="Cui Y."/>
            <person name="Zhang H."/>
            <person name="O'Toole P.W."/>
        </authorList>
    </citation>
    <scope>NUCLEOTIDE SEQUENCE [LARGE SCALE GENOMIC DNA]</scope>
    <source>
        <strain evidence="8 9">DSM 6035</strain>
    </source>
</reference>
<dbReference type="InterPro" id="IPR018187">
    <property type="entry name" value="Asp/Glu_racemase_AS_1"/>
</dbReference>
<comment type="similarity">
    <text evidence="7">Belongs to the aspartate/glutamate racemases family.</text>
</comment>
<feature type="active site" description="Proton donor/acceptor" evidence="7">
    <location>
        <position position="187"/>
    </location>
</feature>
<evidence type="ECO:0000313" key="8">
    <source>
        <dbReference type="EMBL" id="KRM26171.1"/>
    </source>
</evidence>
<protein>
    <recommendedName>
        <fullName evidence="2 7">Glutamate racemase</fullName>
        <ecNumber evidence="2 7">5.1.1.3</ecNumber>
    </recommendedName>
</protein>
<evidence type="ECO:0000256" key="3">
    <source>
        <dbReference type="ARBA" id="ARBA00022960"/>
    </source>
</evidence>
<dbReference type="Gene3D" id="3.40.50.1860">
    <property type="match status" value="2"/>
</dbReference>
<dbReference type="EMBL" id="AZGM01000093">
    <property type="protein sequence ID" value="KRM26171.1"/>
    <property type="molecule type" value="Genomic_DNA"/>
</dbReference>
<name>A0A0R1XDE5_9LACO</name>
<evidence type="ECO:0000256" key="2">
    <source>
        <dbReference type="ARBA" id="ARBA00013090"/>
    </source>
</evidence>
<dbReference type="PANTHER" id="PTHR21198">
    <property type="entry name" value="GLUTAMATE RACEMASE"/>
    <property type="match status" value="1"/>
</dbReference>
<dbReference type="PATRIC" id="fig|1423782.4.peg.516"/>
<feature type="active site" description="Proton donor/acceptor" evidence="7">
    <location>
        <position position="76"/>
    </location>
</feature>
<gene>
    <name evidence="7" type="primary">murI</name>
    <name evidence="8" type="ORF">FD32_GL000503</name>
</gene>
<comment type="function">
    <text evidence="7">Provides the (R)-glutamate required for cell wall biosynthesis.</text>
</comment>
<proteinExistence type="inferred from homology"/>
<sequence>MAEMDKRPIGMMDSGLGGLSVLRVLQKEMPGESLIFVGDQGHFPYGTKSQAEIRQLALAVGRFLQEKGAKMMVVACNTATAAALPTLQKQLSIPVIGVIKPGAQAALASGAQTIGVIGTESTIKNGAYDHAIKDLTTANIRVVSQAAQPLVSIVEHGQTGTVAAQRTVDQELAPLKGQGVQTLVLGCTHFPFLKKEIEHTLGPAVKLVDPAFETVKHVQAALKVSDGENTGRAPVVELYTTGKTTDLVNGAQLWLGGQYDSCSHIDLEVTR</sequence>
<dbReference type="PROSITE" id="PS00924">
    <property type="entry name" value="ASP_GLU_RACEMASE_2"/>
    <property type="match status" value="1"/>
</dbReference>
<dbReference type="GO" id="GO:0008360">
    <property type="term" value="P:regulation of cell shape"/>
    <property type="evidence" value="ECO:0007669"/>
    <property type="project" value="UniProtKB-KW"/>
</dbReference>
<dbReference type="FunFam" id="3.40.50.1860:FF:000001">
    <property type="entry name" value="Glutamate racemase"/>
    <property type="match status" value="1"/>
</dbReference>
<evidence type="ECO:0000256" key="6">
    <source>
        <dbReference type="ARBA" id="ARBA00023316"/>
    </source>
</evidence>
<dbReference type="Pfam" id="PF01177">
    <property type="entry name" value="Asp_Glu_race"/>
    <property type="match status" value="1"/>
</dbReference>
<evidence type="ECO:0000256" key="4">
    <source>
        <dbReference type="ARBA" id="ARBA00022984"/>
    </source>
</evidence>
<dbReference type="Proteomes" id="UP000051412">
    <property type="component" value="Unassembled WGS sequence"/>
</dbReference>
<evidence type="ECO:0000313" key="9">
    <source>
        <dbReference type="Proteomes" id="UP000051412"/>
    </source>
</evidence>
<dbReference type="GO" id="GO:0008881">
    <property type="term" value="F:glutamate racemase activity"/>
    <property type="evidence" value="ECO:0007669"/>
    <property type="project" value="UniProtKB-UniRule"/>
</dbReference>
<keyword evidence="4 7" id="KW-0573">Peptidoglycan synthesis</keyword>
<dbReference type="InterPro" id="IPR001920">
    <property type="entry name" value="Asp/Glu_race"/>
</dbReference>
<dbReference type="GO" id="GO:0071555">
    <property type="term" value="P:cell wall organization"/>
    <property type="evidence" value="ECO:0007669"/>
    <property type="project" value="UniProtKB-KW"/>
</dbReference>
<organism evidence="8 9">
    <name type="scientific">Limosilactobacillus panis DSM 6035</name>
    <dbReference type="NCBI Taxonomy" id="1423782"/>
    <lineage>
        <taxon>Bacteria</taxon>
        <taxon>Bacillati</taxon>
        <taxon>Bacillota</taxon>
        <taxon>Bacilli</taxon>
        <taxon>Lactobacillales</taxon>
        <taxon>Lactobacillaceae</taxon>
        <taxon>Limosilactobacillus</taxon>
    </lineage>
</organism>
<dbReference type="HAMAP" id="MF_00258">
    <property type="entry name" value="Glu_racemase"/>
    <property type="match status" value="1"/>
</dbReference>